<evidence type="ECO:0000313" key="3">
    <source>
        <dbReference type="EMBL" id="BDC98469.1"/>
    </source>
</evidence>
<keyword evidence="1" id="KW-1133">Transmembrane helix</keyword>
<evidence type="ECO:0008006" key="5">
    <source>
        <dbReference type="Google" id="ProtNLM"/>
    </source>
</evidence>
<keyword evidence="4" id="KW-1185">Reference proteome</keyword>
<evidence type="ECO:0000256" key="2">
    <source>
        <dbReference type="SAM" id="SignalP"/>
    </source>
</evidence>
<keyword evidence="2" id="KW-0732">Signal</keyword>
<feature type="signal peptide" evidence="2">
    <location>
        <begin position="1"/>
        <end position="22"/>
    </location>
</feature>
<feature type="transmembrane region" description="Helical" evidence="1">
    <location>
        <begin position="158"/>
        <end position="181"/>
    </location>
</feature>
<evidence type="ECO:0000256" key="1">
    <source>
        <dbReference type="SAM" id="Phobius"/>
    </source>
</evidence>
<accession>A0ABN6L5N6</accession>
<reference evidence="3 4" key="1">
    <citation type="submission" date="2021-12" db="EMBL/GenBank/DDBJ databases">
        <title>Genome sequencing of bacteria with rrn-lacking chromosome and rrn-plasmid.</title>
        <authorList>
            <person name="Anda M."/>
            <person name="Iwasaki W."/>
        </authorList>
    </citation>
    <scope>NUCLEOTIDE SEQUENCE [LARGE SCALE GENOMIC DNA]</scope>
    <source>
        <strain evidence="3 4">NBRC 101262</strain>
    </source>
</reference>
<dbReference type="RefSeq" id="WP_332922115.1">
    <property type="nucleotide sequence ID" value="NZ_AP025292.1"/>
</dbReference>
<keyword evidence="1" id="KW-0472">Membrane</keyword>
<feature type="chain" id="PRO_5046452876" description="DUF4350 domain-containing protein" evidence="2">
    <location>
        <begin position="23"/>
        <end position="291"/>
    </location>
</feature>
<organism evidence="3 4">
    <name type="scientific">Persicobacter psychrovividus</name>
    <dbReference type="NCBI Taxonomy" id="387638"/>
    <lineage>
        <taxon>Bacteria</taxon>
        <taxon>Pseudomonadati</taxon>
        <taxon>Bacteroidota</taxon>
        <taxon>Cytophagia</taxon>
        <taxon>Cytophagales</taxon>
        <taxon>Persicobacteraceae</taxon>
        <taxon>Persicobacter</taxon>
    </lineage>
</organism>
<dbReference type="EMBL" id="AP025292">
    <property type="protein sequence ID" value="BDC98469.1"/>
    <property type="molecule type" value="Genomic_DNA"/>
</dbReference>
<evidence type="ECO:0000313" key="4">
    <source>
        <dbReference type="Proteomes" id="UP001354989"/>
    </source>
</evidence>
<dbReference type="Proteomes" id="UP001354989">
    <property type="component" value="Chromosome"/>
</dbReference>
<protein>
    <recommendedName>
        <fullName evidence="5">DUF4350 domain-containing protein</fullName>
    </recommendedName>
</protein>
<proteinExistence type="predicted"/>
<sequence length="291" mass="33355">MAKRNWIWSLLLLLICHFGAMAQNVKLDGYFMQDSTKVGEDLAYILTAKYPETLNILFPDSLNNFHPFEYNRREVFPTKTTAGISTDSVVYHLSTFETDSLQTLVMPVYLIQEKDSLTLFAPASDIFFAPTVLQLPDSLKMRANVAYTPVDYPFNYPYWFAGLGIFLALLIIGFLIFGSGIRQQFKIKKLQRQHSKFLNNFDSLTSSNQQAELSAHWKSYVETIDGRPFSKLTTKEIAKVISDQEAVNALKLLDRNIYGAQSAEIEVSQYDHLRQFAIETFEEKLNKIKND</sequence>
<gene>
    <name evidence="3" type="ORF">PEPS_07500</name>
</gene>
<keyword evidence="1" id="KW-0812">Transmembrane</keyword>
<name>A0ABN6L5N6_9BACT</name>